<sequence length="82" mass="8446">MYRQGLVLLGLVGGMVAFGGSALAATPAVTAESVQANILPDLDDNGNGQGLTYIGERNNFGEDNDLVDLGLGDLLPISILSR</sequence>
<name>A0A438MFL2_9ACTN</name>
<reference evidence="2 3" key="1">
    <citation type="submission" date="2019-01" db="EMBL/GenBank/DDBJ databases">
        <title>Sequencing the genomes of 1000 actinobacteria strains.</title>
        <authorList>
            <person name="Klenk H.-P."/>
        </authorList>
    </citation>
    <scope>NUCLEOTIDE SEQUENCE [LARGE SCALE GENOMIC DNA]</scope>
    <source>
        <strain evidence="2 3">DSM 43925</strain>
    </source>
</reference>
<evidence type="ECO:0000256" key="1">
    <source>
        <dbReference type="SAM" id="SignalP"/>
    </source>
</evidence>
<gene>
    <name evidence="2" type="ORF">EDD27_7005</name>
</gene>
<organism evidence="2 3">
    <name type="scientific">Nonomuraea polychroma</name>
    <dbReference type="NCBI Taxonomy" id="46176"/>
    <lineage>
        <taxon>Bacteria</taxon>
        <taxon>Bacillati</taxon>
        <taxon>Actinomycetota</taxon>
        <taxon>Actinomycetes</taxon>
        <taxon>Streptosporangiales</taxon>
        <taxon>Streptosporangiaceae</taxon>
        <taxon>Nonomuraea</taxon>
    </lineage>
</organism>
<dbReference type="Proteomes" id="UP000284824">
    <property type="component" value="Unassembled WGS sequence"/>
</dbReference>
<dbReference type="RefSeq" id="WP_127936076.1">
    <property type="nucleotide sequence ID" value="NZ_SAUN01000001.1"/>
</dbReference>
<dbReference type="AlphaFoldDB" id="A0A438MFL2"/>
<evidence type="ECO:0008006" key="4">
    <source>
        <dbReference type="Google" id="ProtNLM"/>
    </source>
</evidence>
<feature type="signal peptide" evidence="1">
    <location>
        <begin position="1"/>
        <end position="24"/>
    </location>
</feature>
<evidence type="ECO:0000313" key="2">
    <source>
        <dbReference type="EMBL" id="RVX44275.1"/>
    </source>
</evidence>
<comment type="caution">
    <text evidence="2">The sequence shown here is derived from an EMBL/GenBank/DDBJ whole genome shotgun (WGS) entry which is preliminary data.</text>
</comment>
<keyword evidence="3" id="KW-1185">Reference proteome</keyword>
<dbReference type="OrthoDB" id="3541518at2"/>
<proteinExistence type="predicted"/>
<keyword evidence="1" id="KW-0732">Signal</keyword>
<protein>
    <recommendedName>
        <fullName evidence="4">Secreted protein</fullName>
    </recommendedName>
</protein>
<feature type="chain" id="PRO_5019144782" description="Secreted protein" evidence="1">
    <location>
        <begin position="25"/>
        <end position="82"/>
    </location>
</feature>
<accession>A0A438MFL2</accession>
<dbReference type="EMBL" id="SAUN01000001">
    <property type="protein sequence ID" value="RVX44275.1"/>
    <property type="molecule type" value="Genomic_DNA"/>
</dbReference>
<evidence type="ECO:0000313" key="3">
    <source>
        <dbReference type="Proteomes" id="UP000284824"/>
    </source>
</evidence>